<evidence type="ECO:0000313" key="1">
    <source>
        <dbReference type="EMBL" id="MPN46047.1"/>
    </source>
</evidence>
<name>A0A645I427_9ZZZZ</name>
<sequence>MARVSDLADYPEDAQTDKALGAVMMHVRIEAVSGGQALDIAKLIPSARTSFDASAYLTGAADTTPEIAEMVVGKKQADAVDEDALTTDTMELMLRIMQERLGAPGVALKYYEGGVKTLDSQLVVPYTASETEALPYTAVMQTSPFLMVRHLRNGLYGLASAVAP</sequence>
<comment type="caution">
    <text evidence="1">The sequence shown here is derived from an EMBL/GenBank/DDBJ whole genome shotgun (WGS) entry which is preliminary data.</text>
</comment>
<dbReference type="EMBL" id="VSSQ01106373">
    <property type="protein sequence ID" value="MPN46047.1"/>
    <property type="molecule type" value="Genomic_DNA"/>
</dbReference>
<reference evidence="1" key="1">
    <citation type="submission" date="2019-08" db="EMBL/GenBank/DDBJ databases">
        <authorList>
            <person name="Kucharzyk K."/>
            <person name="Murdoch R.W."/>
            <person name="Higgins S."/>
            <person name="Loffler F."/>
        </authorList>
    </citation>
    <scope>NUCLEOTIDE SEQUENCE</scope>
</reference>
<dbReference type="AlphaFoldDB" id="A0A645I427"/>
<proteinExistence type="predicted"/>
<gene>
    <name evidence="1" type="ORF">SDC9_193627</name>
</gene>
<protein>
    <submittedName>
        <fullName evidence="1">Uncharacterized protein</fullName>
    </submittedName>
</protein>
<accession>A0A645I427</accession>
<organism evidence="1">
    <name type="scientific">bioreactor metagenome</name>
    <dbReference type="NCBI Taxonomy" id="1076179"/>
    <lineage>
        <taxon>unclassified sequences</taxon>
        <taxon>metagenomes</taxon>
        <taxon>ecological metagenomes</taxon>
    </lineage>
</organism>